<sequence length="343" mass="40390">MKNRFIIMFLMILAMSSCNTTPKKTDLTLMNLKGQVESVYEVSYTAVDKFGTIERGNREREMTILGYPKKDIYIKFNIEGMKTEESYFRNTGYGYTKSELSSKIIYRYDLKGNLIEKLEYNSKGNLTEKTISTYSESGDLINEIRYNADGRINSKYNYKYTHNKILKSNFYDGNGNLEKKREYKYYESDKVVELNSYYEDGALELKRVSTYDENDKLIEEINYSKEGEISGIYTYKYFDNGKLAEENWISSSGNIYNGFIYSYDDKGNLSESQNYVHSKDHPLGITKYENGNIIEDSEIVNGDIRRKITYSYEFDKIGNWIKQIKYENTIPKYVIEREVYYFN</sequence>
<evidence type="ECO:0000313" key="2">
    <source>
        <dbReference type="EMBL" id="AHW62329.1"/>
    </source>
</evidence>
<evidence type="ECO:0000313" key="3">
    <source>
        <dbReference type="Proteomes" id="UP000023772"/>
    </source>
</evidence>
<dbReference type="Gene3D" id="3.90.930.1">
    <property type="match status" value="1"/>
</dbReference>
<proteinExistence type="predicted"/>
<dbReference type="Proteomes" id="UP000023772">
    <property type="component" value="Chromosome"/>
</dbReference>
<evidence type="ECO:0000256" key="1">
    <source>
        <dbReference type="SAM" id="SignalP"/>
    </source>
</evidence>
<dbReference type="EMBL" id="CP007451">
    <property type="protein sequence ID" value="AHW62329.1"/>
    <property type="molecule type" value="Genomic_DNA"/>
</dbReference>
<gene>
    <name evidence="2" type="ORF">FH5T_19795</name>
</gene>
<name>A0ABM5QES7_9BACT</name>
<feature type="signal peptide" evidence="1">
    <location>
        <begin position="1"/>
        <end position="20"/>
    </location>
</feature>
<feature type="chain" id="PRO_5047473072" description="YD repeat-containing protein" evidence="1">
    <location>
        <begin position="21"/>
        <end position="343"/>
    </location>
</feature>
<protein>
    <recommendedName>
        <fullName evidence="4">YD repeat-containing protein</fullName>
    </recommendedName>
</protein>
<evidence type="ECO:0008006" key="4">
    <source>
        <dbReference type="Google" id="ProtNLM"/>
    </source>
</evidence>
<dbReference type="PROSITE" id="PS51257">
    <property type="entry name" value="PROKAR_LIPOPROTEIN"/>
    <property type="match status" value="1"/>
</dbReference>
<keyword evidence="3" id="KW-1185">Reference proteome</keyword>
<keyword evidence="1" id="KW-0732">Signal</keyword>
<reference evidence="2 3" key="1">
    <citation type="submission" date="2014-03" db="EMBL/GenBank/DDBJ databases">
        <title>Complete genome sequence of a deeply braunched marine Bacteroidia bacterium Draconibacterium orientale type strain FH5T.</title>
        <authorList>
            <person name="Li X."/>
            <person name="Wang X."/>
            <person name="Xie Z."/>
            <person name="Du Z."/>
            <person name="Chen G."/>
        </authorList>
    </citation>
    <scope>NUCLEOTIDE SEQUENCE [LARGE SCALE GENOMIC DNA]</scope>
    <source>
        <strain evidence="2 3">FH5</strain>
    </source>
</reference>
<dbReference type="RefSeq" id="WP_074781153.1">
    <property type="nucleotide sequence ID" value="NZ_FOHT01000062.1"/>
</dbReference>
<organism evidence="2 3">
    <name type="scientific">Draconibacterium orientale</name>
    <dbReference type="NCBI Taxonomy" id="1168034"/>
    <lineage>
        <taxon>Bacteria</taxon>
        <taxon>Pseudomonadati</taxon>
        <taxon>Bacteroidota</taxon>
        <taxon>Bacteroidia</taxon>
        <taxon>Marinilabiliales</taxon>
        <taxon>Prolixibacteraceae</taxon>
        <taxon>Draconibacterium</taxon>
    </lineage>
</organism>
<accession>A0ABM5QES7</accession>
<dbReference type="SUPFAM" id="SSF82185">
    <property type="entry name" value="Histone H3 K4-specific methyltransferase SET7/9 N-terminal domain"/>
    <property type="match status" value="1"/>
</dbReference>